<evidence type="ECO:0000313" key="2">
    <source>
        <dbReference type="Proteomes" id="UP000429484"/>
    </source>
</evidence>
<gene>
    <name evidence="1" type="ORF">GHK53_14660</name>
</gene>
<comment type="caution">
    <text evidence="1">The sequence shown here is derived from an EMBL/GenBank/DDBJ whole genome shotgun (WGS) entry which is preliminary data.</text>
</comment>
<sequence length="194" mass="21691">MAIAVGIATAMTSVFATLYAGQQAELGRQALSASERNAAFVKHVEAMSAYCDALDFSNGRAEMNWTFSRQPLLYTVLAYYKDIGTQHQTDAVLTTARAKLHELDASAISLHIWLDLPSVDFIERTLHELKGDFFRSITKNDGRAKPARVYVMARAKCLGTREVLIAWYRNMTFWPLESAAQGVKVRLATLPLFR</sequence>
<dbReference type="AlphaFoldDB" id="A0AAW9TQA9"/>
<dbReference type="Proteomes" id="UP000429484">
    <property type="component" value="Unassembled WGS sequence"/>
</dbReference>
<organism evidence="1 2">
    <name type="scientific">Rhizobium meliloti</name>
    <name type="common">Ensifer meliloti</name>
    <name type="synonym">Sinorhizobium meliloti</name>
    <dbReference type="NCBI Taxonomy" id="382"/>
    <lineage>
        <taxon>Bacteria</taxon>
        <taxon>Pseudomonadati</taxon>
        <taxon>Pseudomonadota</taxon>
        <taxon>Alphaproteobacteria</taxon>
        <taxon>Hyphomicrobiales</taxon>
        <taxon>Rhizobiaceae</taxon>
        <taxon>Sinorhizobium/Ensifer group</taxon>
        <taxon>Sinorhizobium</taxon>
    </lineage>
</organism>
<accession>A0AAW9TQA9</accession>
<dbReference type="RefSeq" id="WP_153349775.1">
    <property type="nucleotide sequence ID" value="NZ_WISR01000142.1"/>
</dbReference>
<evidence type="ECO:0000313" key="1">
    <source>
        <dbReference type="EMBL" id="MQW33991.1"/>
    </source>
</evidence>
<name>A0AAW9TQA9_RHIML</name>
<proteinExistence type="predicted"/>
<reference evidence="1 2" key="1">
    <citation type="journal article" date="2013" name="Genome Biol.">
        <title>Comparative genomics of the core and accessory genomes of 48 Sinorhizobium strains comprising five genospecies.</title>
        <authorList>
            <person name="Sugawara M."/>
            <person name="Epstein B."/>
            <person name="Badgley B.D."/>
            <person name="Unno T."/>
            <person name="Xu L."/>
            <person name="Reese J."/>
            <person name="Gyaneshwar P."/>
            <person name="Denny R."/>
            <person name="Mudge J."/>
            <person name="Bharti A.K."/>
            <person name="Farmer A.D."/>
            <person name="May G.D."/>
            <person name="Woodward J.E."/>
            <person name="Medigue C."/>
            <person name="Vallenet D."/>
            <person name="Lajus A."/>
            <person name="Rouy Z."/>
            <person name="Martinez-Vaz B."/>
            <person name="Tiffin P."/>
            <person name="Young N.D."/>
            <person name="Sadowsky M.J."/>
        </authorList>
    </citation>
    <scope>NUCLEOTIDE SEQUENCE [LARGE SCALE GENOMIC DNA]</scope>
    <source>
        <strain evidence="1 2">N6B1</strain>
    </source>
</reference>
<protein>
    <submittedName>
        <fullName evidence="1">Uncharacterized protein</fullName>
    </submittedName>
</protein>
<dbReference type="EMBL" id="WISR01000142">
    <property type="protein sequence ID" value="MQW33991.1"/>
    <property type="molecule type" value="Genomic_DNA"/>
</dbReference>